<organism evidence="1 2">
    <name type="scientific">Effrenium voratum</name>
    <dbReference type="NCBI Taxonomy" id="2562239"/>
    <lineage>
        <taxon>Eukaryota</taxon>
        <taxon>Sar</taxon>
        <taxon>Alveolata</taxon>
        <taxon>Dinophyceae</taxon>
        <taxon>Suessiales</taxon>
        <taxon>Symbiodiniaceae</taxon>
        <taxon>Effrenium</taxon>
    </lineage>
</organism>
<comment type="caution">
    <text evidence="1">The sequence shown here is derived from an EMBL/GenBank/DDBJ whole genome shotgun (WGS) entry which is preliminary data.</text>
</comment>
<dbReference type="EMBL" id="CAUJNA010000315">
    <property type="protein sequence ID" value="CAJ1375352.1"/>
    <property type="molecule type" value="Genomic_DNA"/>
</dbReference>
<evidence type="ECO:0000313" key="1">
    <source>
        <dbReference type="EMBL" id="CAJ1375352.1"/>
    </source>
</evidence>
<keyword evidence="2" id="KW-1185">Reference proteome</keyword>
<gene>
    <name evidence="1" type="ORF">EVOR1521_LOCUS4648</name>
</gene>
<name>A0AA36HVE3_9DINO</name>
<evidence type="ECO:0000313" key="2">
    <source>
        <dbReference type="Proteomes" id="UP001178507"/>
    </source>
</evidence>
<sequence>MAKCSSQESLCVLCDKMMEKRQTLATNLRQTPLPKGLLDALDARFSHRGLLCCEHCSPSLQALLNMLEQDESQWPAPLWSWLHVLEAFFDRDLGTGQAIAAGHVYPTIFCRRGCKIHFELDRTSLDIRKIAAGLQDDVEIAKAIAAKLGSKSFTARSTTAGEIAPGNVDVDSDGHFTPDDIGNYFLAQTNIGPFKAQFCLHFASQLCIAKHNRMAAARKLEQSLYARSGALAKPFGS</sequence>
<proteinExistence type="predicted"/>
<protein>
    <submittedName>
        <fullName evidence="1">Uncharacterized protein</fullName>
    </submittedName>
</protein>
<dbReference type="Proteomes" id="UP001178507">
    <property type="component" value="Unassembled WGS sequence"/>
</dbReference>
<reference evidence="1" key="1">
    <citation type="submission" date="2023-08" db="EMBL/GenBank/DDBJ databases">
        <authorList>
            <person name="Chen Y."/>
            <person name="Shah S."/>
            <person name="Dougan E. K."/>
            <person name="Thang M."/>
            <person name="Chan C."/>
        </authorList>
    </citation>
    <scope>NUCLEOTIDE SEQUENCE</scope>
</reference>
<accession>A0AA36HVE3</accession>
<dbReference type="AlphaFoldDB" id="A0AA36HVE3"/>